<evidence type="ECO:0000313" key="10">
    <source>
        <dbReference type="EMBL" id="MBE9192501.1"/>
    </source>
</evidence>
<evidence type="ECO:0000256" key="8">
    <source>
        <dbReference type="HAMAP-Rule" id="MF_00265"/>
    </source>
</evidence>
<evidence type="ECO:0000256" key="4">
    <source>
        <dbReference type="ARBA" id="ARBA00022723"/>
    </source>
</evidence>
<evidence type="ECO:0000256" key="3">
    <source>
        <dbReference type="ARBA" id="ARBA00022722"/>
    </source>
</evidence>
<dbReference type="SUPFAM" id="SSF88723">
    <property type="entry name" value="PIN domain-like"/>
    <property type="match status" value="1"/>
</dbReference>
<protein>
    <recommendedName>
        <fullName evidence="8">Ribonuclease VapC</fullName>
        <shortName evidence="8">RNase VapC</shortName>
        <ecNumber evidence="8">3.1.-.-</ecNumber>
    </recommendedName>
    <alternativeName>
        <fullName evidence="8">Toxin VapC</fullName>
    </alternativeName>
</protein>
<gene>
    <name evidence="8" type="primary">vapC</name>
    <name evidence="10" type="ORF">IQ230_19535</name>
</gene>
<evidence type="ECO:0000259" key="9">
    <source>
        <dbReference type="Pfam" id="PF01850"/>
    </source>
</evidence>
<feature type="binding site" evidence="8">
    <location>
        <position position="6"/>
    </location>
    <ligand>
        <name>Mg(2+)</name>
        <dbReference type="ChEBI" id="CHEBI:18420"/>
    </ligand>
</feature>
<evidence type="ECO:0000256" key="2">
    <source>
        <dbReference type="ARBA" id="ARBA00022649"/>
    </source>
</evidence>
<feature type="domain" description="PIN" evidence="9">
    <location>
        <begin position="3"/>
        <end position="125"/>
    </location>
</feature>
<dbReference type="HAMAP" id="MF_00265">
    <property type="entry name" value="VapC_Nob1"/>
    <property type="match status" value="1"/>
</dbReference>
<comment type="cofactor">
    <cofactor evidence="1 8">
        <name>Mg(2+)</name>
        <dbReference type="ChEBI" id="CHEBI:18420"/>
    </cofactor>
</comment>
<dbReference type="CDD" id="cd18745">
    <property type="entry name" value="PIN_VapC4-5_FitB-like"/>
    <property type="match status" value="1"/>
</dbReference>
<dbReference type="Gene3D" id="3.40.50.1010">
    <property type="entry name" value="5'-nuclease"/>
    <property type="match status" value="1"/>
</dbReference>
<keyword evidence="3 8" id="KW-0540">Nuclease</keyword>
<name>A0ABR9UW47_9CHRO</name>
<dbReference type="InterPro" id="IPR022907">
    <property type="entry name" value="VapC_family"/>
</dbReference>
<dbReference type="InterPro" id="IPR029060">
    <property type="entry name" value="PIN-like_dom_sf"/>
</dbReference>
<evidence type="ECO:0000256" key="6">
    <source>
        <dbReference type="ARBA" id="ARBA00022842"/>
    </source>
</evidence>
<feature type="binding site" evidence="8">
    <location>
        <position position="99"/>
    </location>
    <ligand>
        <name>Mg(2+)</name>
        <dbReference type="ChEBI" id="CHEBI:18420"/>
    </ligand>
</feature>
<keyword evidence="5 8" id="KW-0378">Hydrolase</keyword>
<sequence>MTYLLDTNTYIIGYISRRSLPIFHRLTSLAPTEVILCDVVKLELYYGAYKSSRRERNLELLQAFFSEFISLPFDGRAAKVSGQIRAKLAALGTPIGPYDIQIAAIALTNNLTLVTHNTREFSRVSDLNLEDWEVE</sequence>
<keyword evidence="8" id="KW-0800">Toxin</keyword>
<dbReference type="Pfam" id="PF01850">
    <property type="entry name" value="PIN"/>
    <property type="match status" value="1"/>
</dbReference>
<dbReference type="Proteomes" id="UP000651156">
    <property type="component" value="Unassembled WGS sequence"/>
</dbReference>
<keyword evidence="11" id="KW-1185">Reference proteome</keyword>
<evidence type="ECO:0000256" key="1">
    <source>
        <dbReference type="ARBA" id="ARBA00001946"/>
    </source>
</evidence>
<evidence type="ECO:0000313" key="11">
    <source>
        <dbReference type="Proteomes" id="UP000651156"/>
    </source>
</evidence>
<accession>A0ABR9UW47</accession>
<reference evidence="10 11" key="1">
    <citation type="submission" date="2020-10" db="EMBL/GenBank/DDBJ databases">
        <authorList>
            <person name="Castelo-Branco R."/>
            <person name="Eusebio N."/>
            <person name="Adriana R."/>
            <person name="Vieira A."/>
            <person name="Brugerolle De Fraissinette N."/>
            <person name="Rezende De Castro R."/>
            <person name="Schneider M.P."/>
            <person name="Vasconcelos V."/>
            <person name="Leao P.N."/>
        </authorList>
    </citation>
    <scope>NUCLEOTIDE SEQUENCE [LARGE SCALE GENOMIC DNA]</scope>
    <source>
        <strain evidence="10 11">LEGE 06123</strain>
    </source>
</reference>
<dbReference type="PANTHER" id="PTHR33653:SF1">
    <property type="entry name" value="RIBONUCLEASE VAPC2"/>
    <property type="match status" value="1"/>
</dbReference>
<evidence type="ECO:0000256" key="7">
    <source>
        <dbReference type="ARBA" id="ARBA00038093"/>
    </source>
</evidence>
<dbReference type="EMBL" id="JADEWN010000057">
    <property type="protein sequence ID" value="MBE9192501.1"/>
    <property type="molecule type" value="Genomic_DNA"/>
</dbReference>
<comment type="function">
    <text evidence="8">Toxic component of a toxin-antitoxin (TA) system. An RNase.</text>
</comment>
<evidence type="ECO:0000256" key="5">
    <source>
        <dbReference type="ARBA" id="ARBA00022801"/>
    </source>
</evidence>
<dbReference type="PANTHER" id="PTHR33653">
    <property type="entry name" value="RIBONUCLEASE VAPC2"/>
    <property type="match status" value="1"/>
</dbReference>
<dbReference type="EC" id="3.1.-.-" evidence="8"/>
<dbReference type="InterPro" id="IPR002716">
    <property type="entry name" value="PIN_dom"/>
</dbReference>
<comment type="similarity">
    <text evidence="7 8">Belongs to the PINc/VapC protein family.</text>
</comment>
<dbReference type="RefSeq" id="WP_193933926.1">
    <property type="nucleotide sequence ID" value="NZ_CAWPMZ010000093.1"/>
</dbReference>
<keyword evidence="4 8" id="KW-0479">Metal-binding</keyword>
<proteinExistence type="inferred from homology"/>
<keyword evidence="2 8" id="KW-1277">Toxin-antitoxin system</keyword>
<comment type="caution">
    <text evidence="10">The sequence shown here is derived from an EMBL/GenBank/DDBJ whole genome shotgun (WGS) entry which is preliminary data.</text>
</comment>
<organism evidence="10 11">
    <name type="scientific">Gloeocapsopsis crepidinum LEGE 06123</name>
    <dbReference type="NCBI Taxonomy" id="588587"/>
    <lineage>
        <taxon>Bacteria</taxon>
        <taxon>Bacillati</taxon>
        <taxon>Cyanobacteriota</taxon>
        <taxon>Cyanophyceae</taxon>
        <taxon>Oscillatoriophycideae</taxon>
        <taxon>Chroococcales</taxon>
        <taxon>Chroococcaceae</taxon>
        <taxon>Gloeocapsopsis</taxon>
    </lineage>
</organism>
<keyword evidence="6 8" id="KW-0460">Magnesium</keyword>
<dbReference type="InterPro" id="IPR050556">
    <property type="entry name" value="Type_II_TA_system_RNase"/>
</dbReference>